<protein>
    <submittedName>
        <fullName evidence="13">Outer membrane usher protein fimD</fullName>
    </submittedName>
</protein>
<dbReference type="EMBL" id="RBRE01000059">
    <property type="protein sequence ID" value="RMQ44528.1"/>
    <property type="molecule type" value="Genomic_DNA"/>
</dbReference>
<keyword evidence="6 10" id="KW-0812">Transmembrane</keyword>
<comment type="similarity">
    <text evidence="2 10">Belongs to the fimbrial export usher family.</text>
</comment>
<dbReference type="PANTHER" id="PTHR30451">
    <property type="entry name" value="OUTER MEMBRANE USHER PROTEIN"/>
    <property type="match status" value="1"/>
</dbReference>
<keyword evidence="5 10" id="KW-1029">Fimbrium biogenesis</keyword>
<evidence type="ECO:0000256" key="5">
    <source>
        <dbReference type="ARBA" id="ARBA00022558"/>
    </source>
</evidence>
<dbReference type="Gene3D" id="2.60.40.2610">
    <property type="entry name" value="Outer membrane usher protein FimD, plug domain"/>
    <property type="match status" value="1"/>
</dbReference>
<evidence type="ECO:0000256" key="4">
    <source>
        <dbReference type="ARBA" id="ARBA00022452"/>
    </source>
</evidence>
<evidence type="ECO:0000256" key="3">
    <source>
        <dbReference type="ARBA" id="ARBA00022448"/>
    </source>
</evidence>
<feature type="domain" description="PapC N-terminal" evidence="12">
    <location>
        <begin position="100"/>
        <end position="241"/>
    </location>
</feature>
<dbReference type="PANTHER" id="PTHR30451:SF21">
    <property type="entry name" value="FIMBRIAL USHER DOMAIN-CONTAINING PROTEIN YDET-RELATED"/>
    <property type="match status" value="1"/>
</dbReference>
<comment type="subcellular location">
    <subcellularLocation>
        <location evidence="1 10">Cell outer membrane</location>
        <topology evidence="1 10">Multi-pass membrane protein</topology>
    </subcellularLocation>
</comment>
<evidence type="ECO:0000259" key="12">
    <source>
        <dbReference type="Pfam" id="PF13954"/>
    </source>
</evidence>
<dbReference type="GO" id="GO:0009279">
    <property type="term" value="C:cell outer membrane"/>
    <property type="evidence" value="ECO:0007669"/>
    <property type="project" value="UniProtKB-SubCell"/>
</dbReference>
<gene>
    <name evidence="13" type="ORF">ALQ04_01760</name>
</gene>
<dbReference type="InterPro" id="IPR025885">
    <property type="entry name" value="PapC_N"/>
</dbReference>
<evidence type="ECO:0000259" key="11">
    <source>
        <dbReference type="Pfam" id="PF13953"/>
    </source>
</evidence>
<evidence type="ECO:0000256" key="10">
    <source>
        <dbReference type="RuleBase" id="RU003884"/>
    </source>
</evidence>
<dbReference type="Pfam" id="PF13953">
    <property type="entry name" value="PapC_C"/>
    <property type="match status" value="1"/>
</dbReference>
<dbReference type="PROSITE" id="PS01151">
    <property type="entry name" value="FIMBRIAL_USHER"/>
    <property type="match status" value="1"/>
</dbReference>
<dbReference type="AlphaFoldDB" id="A0A3M4LSP2"/>
<dbReference type="Gene3D" id="3.10.20.410">
    <property type="match status" value="1"/>
</dbReference>
<keyword evidence="3 10" id="KW-0813">Transport</keyword>
<evidence type="ECO:0000256" key="1">
    <source>
        <dbReference type="ARBA" id="ARBA00004571"/>
    </source>
</evidence>
<keyword evidence="9 10" id="KW-0998">Cell outer membrane</keyword>
<dbReference type="InterPro" id="IPR042186">
    <property type="entry name" value="FimD_plug_dom"/>
</dbReference>
<reference evidence="13 14" key="1">
    <citation type="submission" date="2018-08" db="EMBL/GenBank/DDBJ databases">
        <title>Recombination of ecologically and evolutionarily significant loci maintains genetic cohesion in the Pseudomonas syringae species complex.</title>
        <authorList>
            <person name="Dillon M."/>
            <person name="Thakur S."/>
            <person name="Almeida R.N.D."/>
            <person name="Weir B.S."/>
            <person name="Guttman D.S."/>
        </authorList>
    </citation>
    <scope>NUCLEOTIDE SEQUENCE [LARGE SCALE GENOMIC DNA]</scope>
    <source>
        <strain evidence="13 14">ICMP 3353</strain>
    </source>
</reference>
<evidence type="ECO:0000256" key="9">
    <source>
        <dbReference type="ARBA" id="ARBA00023237"/>
    </source>
</evidence>
<dbReference type="Pfam" id="PF13954">
    <property type="entry name" value="PapC_N"/>
    <property type="match status" value="1"/>
</dbReference>
<dbReference type="SUPFAM" id="SSF141729">
    <property type="entry name" value="FimD N-terminal domain-like"/>
    <property type="match status" value="1"/>
</dbReference>
<evidence type="ECO:0000313" key="14">
    <source>
        <dbReference type="Proteomes" id="UP000277236"/>
    </source>
</evidence>
<sequence length="891" mass="97859">MISNHLSPDENSDSVVVRLRERILLRARSASRVKQLMEWHHQNNKKVMKGFGLHDRARWVRRKARRSLRRCRLAIGVGVGLWITAFSGASADTRNAQPVKFNTAFIQGSDQPPDLQEFLRANSVLPGTYRVDVYVNRALSGRRDITFSRNSHSGLIEPCLSPDMLQGFGLDPARLVGTDGQACFDLTANIEFARVDYRPDALRLDISVPQAVMARSRRGYVSPELWDQGETAGFVNYNFNGARRRQRGLQSDQYYLGLRNGFNIGAWRLRNESSIVHGDNQSYRFRSNRTFAQRDITALKSQLTLGETFTDSQVFDSVRFKGAAMTSDDGMLSDSERTYAPVIRGTAETNATVEVRQNGFMLYSGNVSPGPFEISDIYPSGSNGDLLVTIIEADGRRRTFTQAYASLPIMVPVGSFRYSLAAGQVDSNDDHQASPNFTSAAMIYGLSERVTGFGGLQLAEDYSAANIGAGVNTGLGAVSFDITHSISELEQQTRTGQSMRVRYANTLDVTNTTLAVAGYRYSTEQYRTLNQHVSETDQRPGLLSSGRARDRLEANITQVLPSQTGSLSLTASEQRYWNLPGKTRQLYLSYNAVWRTLNYSVSLERNQEFDAGGRGETDKRIALSMTLPLGDKPGSSRLSLNAVRDDTGEYNMQAGLNGQVLDQRDLFYSVQAGHDSSSGSFGAGKLNVTTTFGRFETGYSQGRDYDALTLGASGSLVAHAGGINLGQPLGETFALVQVPEVAGAKLKSYSNVQTSGNGYAVLPYAQPYRTNWVSLDTRRLGADIELDNAISQIVPRRGAIPLVSFKASQGRRVQFELVRADASAIPLGASVEDEQGRALAVVDPNSEALVLSEKDSGVLHVQWSGQSCRAPFTLPAKDPGRAYERLKVICQ</sequence>
<keyword evidence="8 10" id="KW-0472">Membrane</keyword>
<organism evidence="13 14">
    <name type="scientific">Pseudomonas cichorii</name>
    <dbReference type="NCBI Taxonomy" id="36746"/>
    <lineage>
        <taxon>Bacteria</taxon>
        <taxon>Pseudomonadati</taxon>
        <taxon>Pseudomonadota</taxon>
        <taxon>Gammaproteobacteria</taxon>
        <taxon>Pseudomonadales</taxon>
        <taxon>Pseudomonadaceae</taxon>
        <taxon>Pseudomonas</taxon>
    </lineage>
</organism>
<dbReference type="Proteomes" id="UP000277236">
    <property type="component" value="Unassembled WGS sequence"/>
</dbReference>
<evidence type="ECO:0000256" key="6">
    <source>
        <dbReference type="ARBA" id="ARBA00022692"/>
    </source>
</evidence>
<keyword evidence="4" id="KW-1134">Transmembrane beta strand</keyword>
<evidence type="ECO:0000256" key="8">
    <source>
        <dbReference type="ARBA" id="ARBA00023136"/>
    </source>
</evidence>
<proteinExistence type="inferred from homology"/>
<evidence type="ECO:0000313" key="13">
    <source>
        <dbReference type="EMBL" id="RMQ44528.1"/>
    </source>
</evidence>
<dbReference type="GO" id="GO:0015473">
    <property type="term" value="F:fimbrial usher porin activity"/>
    <property type="evidence" value="ECO:0007669"/>
    <property type="project" value="InterPro"/>
</dbReference>
<dbReference type="InterPro" id="IPR000015">
    <property type="entry name" value="Fimb_usher"/>
</dbReference>
<dbReference type="InterPro" id="IPR025949">
    <property type="entry name" value="PapC-like_C"/>
</dbReference>
<comment type="caution">
    <text evidence="13">The sequence shown here is derived from an EMBL/GenBank/DDBJ whole genome shotgun (WGS) entry which is preliminary data.</text>
</comment>
<dbReference type="Pfam" id="PF00577">
    <property type="entry name" value="Usher"/>
    <property type="match status" value="1"/>
</dbReference>
<dbReference type="GO" id="GO:0009297">
    <property type="term" value="P:pilus assembly"/>
    <property type="evidence" value="ECO:0007669"/>
    <property type="project" value="InterPro"/>
</dbReference>
<accession>A0A3M4LSP2</accession>
<dbReference type="InterPro" id="IPR043142">
    <property type="entry name" value="PapC-like_C_sf"/>
</dbReference>
<evidence type="ECO:0000256" key="7">
    <source>
        <dbReference type="ARBA" id="ARBA00022729"/>
    </source>
</evidence>
<evidence type="ECO:0000256" key="2">
    <source>
        <dbReference type="ARBA" id="ARBA00008064"/>
    </source>
</evidence>
<keyword evidence="7" id="KW-0732">Signal</keyword>
<dbReference type="Gene3D" id="2.60.40.2070">
    <property type="match status" value="1"/>
</dbReference>
<name>A0A3M4LSP2_PSECI</name>
<dbReference type="InterPro" id="IPR018030">
    <property type="entry name" value="Fimbrial_membr_usher_CS"/>
</dbReference>
<dbReference type="Gene3D" id="2.60.40.3110">
    <property type="match status" value="1"/>
</dbReference>
<dbReference type="InterPro" id="IPR037224">
    <property type="entry name" value="PapC_N_sf"/>
</dbReference>
<feature type="domain" description="PapC-like C-terminal" evidence="11">
    <location>
        <begin position="815"/>
        <end position="876"/>
    </location>
</feature>